<feature type="region of interest" description="Disordered" evidence="2">
    <location>
        <begin position="1902"/>
        <end position="1967"/>
    </location>
</feature>
<feature type="region of interest" description="Disordered" evidence="2">
    <location>
        <begin position="68"/>
        <end position="95"/>
    </location>
</feature>
<dbReference type="EMBL" id="JABEBT010000036">
    <property type="protein sequence ID" value="KAF7635947.1"/>
    <property type="molecule type" value="Genomic_DNA"/>
</dbReference>
<dbReference type="SMART" id="SM00150">
    <property type="entry name" value="SPEC"/>
    <property type="match status" value="1"/>
</dbReference>
<feature type="coiled-coil region" evidence="1">
    <location>
        <begin position="982"/>
        <end position="1110"/>
    </location>
</feature>
<name>A0A8S9ZSD0_9BILA</name>
<comment type="caution">
    <text evidence="3">The sequence shown here is derived from an EMBL/GenBank/DDBJ whole genome shotgun (WGS) entry which is preliminary data.</text>
</comment>
<organism evidence="3 4">
    <name type="scientific">Meloidogyne graminicola</name>
    <dbReference type="NCBI Taxonomy" id="189291"/>
    <lineage>
        <taxon>Eukaryota</taxon>
        <taxon>Metazoa</taxon>
        <taxon>Ecdysozoa</taxon>
        <taxon>Nematoda</taxon>
        <taxon>Chromadorea</taxon>
        <taxon>Rhabditida</taxon>
        <taxon>Tylenchina</taxon>
        <taxon>Tylenchomorpha</taxon>
        <taxon>Tylenchoidea</taxon>
        <taxon>Meloidogynidae</taxon>
        <taxon>Meloidogyninae</taxon>
        <taxon>Meloidogyne</taxon>
    </lineage>
</organism>
<protein>
    <submittedName>
        <fullName evidence="3">Calponin-homology (CH) domain-containing protein</fullName>
    </submittedName>
</protein>
<sequence>MIIMQQQQEQLNPQHNYRPLHLLPPLPQVLPSNQPLPNLNYNKEYQQQLSPKSLAQFTLPLQQQYNNEEIGGGMRSRKSSSCSSSRTSKSRKKPEELLEEFRDYLQQILTWLNEAEQELELISKTQKDENEILTLEIAKEMFNEHEKYMQSLTQSQESVGRVLHRGHYLSQRLEDSEQSSIIINQLQSVQSRWELIRTKAMERQTILQKQIEKIQRLHLNELIEWLEVIERRSRQQLCPLAENIDICLKQRVEAGALKRQMDEKQNAFEKLSSFVEVVDQNTQQKQKELFSEKISEQSLENLVKQVNKRWNKLLEMINLHIKLLDGLGDLLEKYEQLNNEILECLNEKEYKLNKLKPINELNTEEEVQNYLKILRLMEKDLEFVKNILIIFQKYGKNLNASQNIYEKLDILNKLYNEILIKLEKNSEMLIQSGKVKIQTNEPINTSTEIFDESLQPKRKITLETIYSVDESRKGSESPQSAAKKRKLIQLPPTEHLTIEEKEEGFLKKELNKFEEKINEENKEQINEEKEELILNQFIQQVNSLNKKLEPLIEWTQLEINKQQKENILNKKQNSIKQEIINCQKKLNNIKDMEPSVTKLQIQLEFLHNRVKLNSKQLHTINEIFDEFMSRWSKVVGAISKILNNLSKPEPLLKSPSKTPERQQKYLTNQLNNPNRIYLMIEQLDQWLNASQKYLDELPPQMPSIELFDKISKIAKQLGEQQAHLSHLKRLGKLNSDEINALLELEKRMIYLLNKIDKISDLEEEKEEENKKQILNKEKIKTSQTRLSPCTTTVQLKQEDNEEKDNYLIQSTSNNNNNKQILSISPPLPLNESETLRIKLLNEETELNNKNIFIKEDNELTKWLKEKEKELNLNEECIPGDLKLLSMQLEKCDEIIIELRNKRCIASSSESENEMVIPIESLLHNAESKRNNCVDNINKTQLAIHKYVKLEEIGDQFKKEIDWLKRNLENSSLNETFDRIKYLKNYLNEQEEIKKETLNLLEEVKQIALNNNKISTEEQMNERINKLNIQWKQLENEINELFNCCNKERQKRAKFWLNSFKIILKELEEALKASFESATDAEELSEHLDNLERLIDRLNSIERENEEEEYRKEITEFDPQLIELTKQREILIKAINERCTQLKNAVTHCEYFEQKLCQMHNWGTNIQQILNQRLASDTYSLEVPNEYKDSQKTGTLFKKMDKEFSEYNKLISELDEYIYQSKSEFASTERLKLQLDHANQQLLLLSSKFEEFKKPITLFERIDRIRQQLSEIESSMDDLVGIEADNCEFCLLHLEQLQNQLEELITECASCEVIRDILIREGIIDEKQLIKLSLQINEISNKCVDELEIRLTNNIKQLKRGIDFIEKFNRESGVIDKLLCEIENKLQGEEYKNKKLTQKSIKIIDELFRQLRTVNDSIEKAKELEYLLLNNLNIRISKSKLDFIKNSEENCSKFKEKLDELNEIINKQIIPEKNNEINNHQNILNNNKLINEEIFNEINELSNKLNKQLEQLEQLEQQQNQLLLSSNQLNEKLNEIKPIKERFEKQTLLTVSSKDFGTKIAPILANLSCRWQNLTKIILDKKYLEEEQLKYKEENIKINIQEQPCCISPLLFDEILSNNNNNINNELFLNIKDFGEQVQLTIEHFERAQRHLNYFRHPVKNLEDWEQRLTKIGQYIANQKLNFDVLIAGGKYIAETGTIELLTSTALSKLDKLIDLVHNIDEQIEREEQKFHNICQNIGQIILIINNNNTIDPTPIITLQQELMDTSGQIQLLQLSADELRKSLPHTMHEQPIGGDVLDKLNRQLYEIESRVQSALLHALQYRQNEDIEIKEEENQNNQFWQSELEGTDFASTSQNFIVTYPSNEQQLEPKYGGSIDGISSIMVNKEEELDYENIEEKKSGLKWMKQKRTEAKPKGGQRVEKGEETNKLNGNEKEENKEEKEEVEEENEERLTYKSSTTTDHQQQRRRWGETAFNSNVLASPLTSQQSFLPLTQRNIIGQQLKEKLKMGEQTGGMDQFYNILNIMEDYMEQQQQLNILPYETFDGKAEILKDFETELKKENNY</sequence>
<feature type="compositionally biased region" description="Basic and acidic residues" evidence="2">
    <location>
        <begin position="1907"/>
        <end position="1940"/>
    </location>
</feature>
<proteinExistence type="predicted"/>
<feature type="coiled-coil region" evidence="1">
    <location>
        <begin position="503"/>
        <end position="535"/>
    </location>
</feature>
<dbReference type="InterPro" id="IPR018159">
    <property type="entry name" value="Spectrin/alpha-actinin"/>
</dbReference>
<gene>
    <name evidence="3" type="ORF">Mgra_00004666</name>
</gene>
<reference evidence="3" key="1">
    <citation type="journal article" date="2020" name="Ecol. Evol.">
        <title>Genome structure and content of the rice root-knot nematode (Meloidogyne graminicola).</title>
        <authorList>
            <person name="Phan N.T."/>
            <person name="Danchin E.G.J."/>
            <person name="Klopp C."/>
            <person name="Perfus-Barbeoch L."/>
            <person name="Kozlowski D.K."/>
            <person name="Koutsovoulos G.D."/>
            <person name="Lopez-Roques C."/>
            <person name="Bouchez O."/>
            <person name="Zahm M."/>
            <person name="Besnard G."/>
            <person name="Bellafiore S."/>
        </authorList>
    </citation>
    <scope>NUCLEOTIDE SEQUENCE</scope>
    <source>
        <strain evidence="3">VN-18</strain>
    </source>
</reference>
<keyword evidence="1" id="KW-0175">Coiled coil</keyword>
<dbReference type="OrthoDB" id="10057795at2759"/>
<dbReference type="SUPFAM" id="SSF46966">
    <property type="entry name" value="Spectrin repeat"/>
    <property type="match status" value="2"/>
</dbReference>
<feature type="coiled-coil region" evidence="1">
    <location>
        <begin position="1490"/>
        <end position="1534"/>
    </location>
</feature>
<dbReference type="Gene3D" id="1.20.58.60">
    <property type="match status" value="2"/>
</dbReference>
<dbReference type="Proteomes" id="UP000605970">
    <property type="component" value="Unassembled WGS sequence"/>
</dbReference>
<dbReference type="CDD" id="cd00176">
    <property type="entry name" value="SPEC"/>
    <property type="match status" value="1"/>
</dbReference>
<evidence type="ECO:0000313" key="3">
    <source>
        <dbReference type="EMBL" id="KAF7635947.1"/>
    </source>
</evidence>
<evidence type="ECO:0000256" key="1">
    <source>
        <dbReference type="SAM" id="Coils"/>
    </source>
</evidence>
<evidence type="ECO:0000256" key="2">
    <source>
        <dbReference type="SAM" id="MobiDB-lite"/>
    </source>
</evidence>
<accession>A0A8S9ZSD0</accession>
<feature type="coiled-coil region" evidence="1">
    <location>
        <begin position="1403"/>
        <end position="1463"/>
    </location>
</feature>
<keyword evidence="4" id="KW-1185">Reference proteome</keyword>
<evidence type="ECO:0000313" key="4">
    <source>
        <dbReference type="Proteomes" id="UP000605970"/>
    </source>
</evidence>
<feature type="coiled-coil region" evidence="1">
    <location>
        <begin position="1286"/>
        <end position="1313"/>
    </location>
</feature>